<dbReference type="OrthoDB" id="9791276at2"/>
<dbReference type="InterPro" id="IPR000868">
    <property type="entry name" value="Isochorismatase-like_dom"/>
</dbReference>
<proteinExistence type="predicted"/>
<dbReference type="STRING" id="643562.Daes_2033"/>
<evidence type="ECO:0000259" key="2">
    <source>
        <dbReference type="Pfam" id="PF00857"/>
    </source>
</evidence>
<dbReference type="CDD" id="cd01014">
    <property type="entry name" value="nicotinamidase_related"/>
    <property type="match status" value="1"/>
</dbReference>
<dbReference type="AlphaFoldDB" id="E6VRK4"/>
<keyword evidence="4" id="KW-1185">Reference proteome</keyword>
<dbReference type="InterPro" id="IPR036380">
    <property type="entry name" value="Isochorismatase-like_sf"/>
</dbReference>
<evidence type="ECO:0000313" key="3">
    <source>
        <dbReference type="EMBL" id="ADU63041.1"/>
    </source>
</evidence>
<name>E6VRK4_PSEA9</name>
<sequence>MSSHTALVVIDVQNVMFETPGYDLYQAAQVLDVITRLIGSARAASVPIVYIQHTTREPGSEFEQDSHNWRIRPAIAPQPGDTISLKYSYDAFFDTGLDEALKRLGAQRLVFCGLQTEICVDTTVRSALAHGYASVLVADGHSTYDTDAAPARTIIAHHNAVLKRRFCTVTPSGEVRF</sequence>
<dbReference type="InterPro" id="IPR050272">
    <property type="entry name" value="Isochorismatase-like_hydrls"/>
</dbReference>
<dbReference type="Pfam" id="PF00857">
    <property type="entry name" value="Isochorismatase"/>
    <property type="match status" value="1"/>
</dbReference>
<dbReference type="SUPFAM" id="SSF52499">
    <property type="entry name" value="Isochorismatase-like hydrolases"/>
    <property type="match status" value="1"/>
</dbReference>
<dbReference type="Gene3D" id="3.40.50.850">
    <property type="entry name" value="Isochorismatase-like"/>
    <property type="match status" value="1"/>
</dbReference>
<evidence type="ECO:0000256" key="1">
    <source>
        <dbReference type="ARBA" id="ARBA00022801"/>
    </source>
</evidence>
<dbReference type="GO" id="GO:0016787">
    <property type="term" value="F:hydrolase activity"/>
    <property type="evidence" value="ECO:0007669"/>
    <property type="project" value="UniProtKB-KW"/>
</dbReference>
<keyword evidence="1 3" id="KW-0378">Hydrolase</keyword>
<dbReference type="Proteomes" id="UP000002191">
    <property type="component" value="Chromosome"/>
</dbReference>
<dbReference type="HOGENOM" id="CLU_068979_5_5_7"/>
<dbReference type="KEGG" id="das:Daes_2033"/>
<dbReference type="PANTHER" id="PTHR43540:SF14">
    <property type="entry name" value="ISOCHORISMATASE"/>
    <property type="match status" value="1"/>
</dbReference>
<dbReference type="RefSeq" id="WP_013514954.1">
    <property type="nucleotide sequence ID" value="NC_014844.1"/>
</dbReference>
<organism evidence="3 4">
    <name type="scientific">Pseudodesulfovibrio aespoeensis (strain ATCC 700646 / DSM 10631 / Aspo-2)</name>
    <name type="common">Desulfovibrio aespoeensis</name>
    <dbReference type="NCBI Taxonomy" id="643562"/>
    <lineage>
        <taxon>Bacteria</taxon>
        <taxon>Pseudomonadati</taxon>
        <taxon>Thermodesulfobacteriota</taxon>
        <taxon>Desulfovibrionia</taxon>
        <taxon>Desulfovibrionales</taxon>
        <taxon>Desulfovibrionaceae</taxon>
    </lineage>
</organism>
<evidence type="ECO:0000313" key="4">
    <source>
        <dbReference type="Proteomes" id="UP000002191"/>
    </source>
</evidence>
<protein>
    <submittedName>
        <fullName evidence="3">Isochorismatase hydrolase</fullName>
    </submittedName>
</protein>
<reference evidence="3 4" key="2">
    <citation type="journal article" date="2014" name="Genome Announc.">
        <title>Complete Genome Sequence of the Subsurface, Mesophilic Sulfate-Reducing Bacterium Desulfovibrio aespoeensis Aspo-2.</title>
        <authorList>
            <person name="Pedersen K."/>
            <person name="Bengtsson A."/>
            <person name="Edlund J."/>
            <person name="Rabe L."/>
            <person name="Hazen T."/>
            <person name="Chakraborty R."/>
            <person name="Goodwin L."/>
            <person name="Shapiro N."/>
        </authorList>
    </citation>
    <scope>NUCLEOTIDE SEQUENCE [LARGE SCALE GENOMIC DNA]</scope>
    <source>
        <strain evidence="4">ATCC 700646 / DSM 10631 / Aspo-2</strain>
    </source>
</reference>
<dbReference type="eggNOG" id="COG1335">
    <property type="taxonomic scope" value="Bacteria"/>
</dbReference>
<reference evidence="4" key="1">
    <citation type="submission" date="2010-12" db="EMBL/GenBank/DDBJ databases">
        <title>Complete sequence of Desulfovibrio aespoeensis Aspo-2.</title>
        <authorList>
            <consortium name="US DOE Joint Genome Institute"/>
            <person name="Lucas S."/>
            <person name="Copeland A."/>
            <person name="Lapidus A."/>
            <person name="Cheng J.-F."/>
            <person name="Goodwin L."/>
            <person name="Pitluck S."/>
            <person name="Chertkov O."/>
            <person name="Misra M."/>
            <person name="Detter J.C."/>
            <person name="Han C."/>
            <person name="Tapia R."/>
            <person name="Land M."/>
            <person name="Hauser L."/>
            <person name="Kyrpides N."/>
            <person name="Ivanova N."/>
            <person name="Ovchinnikova G."/>
            <person name="Pedersen K."/>
            <person name="Jagevall S."/>
            <person name="Hazen T."/>
            <person name="Woyke T."/>
        </authorList>
    </citation>
    <scope>NUCLEOTIDE SEQUENCE [LARGE SCALE GENOMIC DNA]</scope>
    <source>
        <strain evidence="4">ATCC 700646 / DSM 10631 / Aspo-2</strain>
    </source>
</reference>
<feature type="domain" description="Isochorismatase-like" evidence="2">
    <location>
        <begin position="5"/>
        <end position="148"/>
    </location>
</feature>
<accession>E6VRK4</accession>
<dbReference type="EMBL" id="CP002431">
    <property type="protein sequence ID" value="ADU63041.1"/>
    <property type="molecule type" value="Genomic_DNA"/>
</dbReference>
<gene>
    <name evidence="3" type="ordered locus">Daes_2033</name>
</gene>
<dbReference type="PANTHER" id="PTHR43540">
    <property type="entry name" value="PEROXYUREIDOACRYLATE/UREIDOACRYLATE AMIDOHYDROLASE-RELATED"/>
    <property type="match status" value="1"/>
</dbReference>